<comment type="caution">
    <text evidence="2">The sequence shown here is derived from an EMBL/GenBank/DDBJ whole genome shotgun (WGS) entry which is preliminary data.</text>
</comment>
<dbReference type="OrthoDB" id="277011at2759"/>
<dbReference type="SUPFAM" id="SSF48371">
    <property type="entry name" value="ARM repeat"/>
    <property type="match status" value="1"/>
</dbReference>
<dbReference type="AlphaFoldDB" id="A0A1Y1XP55"/>
<dbReference type="InterPro" id="IPR011989">
    <property type="entry name" value="ARM-like"/>
</dbReference>
<keyword evidence="3" id="KW-1185">Reference proteome</keyword>
<proteinExistence type="predicted"/>
<evidence type="ECO:0000313" key="2">
    <source>
        <dbReference type="EMBL" id="ORX87527.1"/>
    </source>
</evidence>
<feature type="signal peptide" evidence="1">
    <location>
        <begin position="1"/>
        <end position="22"/>
    </location>
</feature>
<dbReference type="Proteomes" id="UP000193498">
    <property type="component" value="Unassembled WGS sequence"/>
</dbReference>
<evidence type="ECO:0000256" key="1">
    <source>
        <dbReference type="SAM" id="SignalP"/>
    </source>
</evidence>
<organism evidence="2 3">
    <name type="scientific">Basidiobolus meristosporus CBS 931.73</name>
    <dbReference type="NCBI Taxonomy" id="1314790"/>
    <lineage>
        <taxon>Eukaryota</taxon>
        <taxon>Fungi</taxon>
        <taxon>Fungi incertae sedis</taxon>
        <taxon>Zoopagomycota</taxon>
        <taxon>Entomophthoromycotina</taxon>
        <taxon>Basidiobolomycetes</taxon>
        <taxon>Basidiobolales</taxon>
        <taxon>Basidiobolaceae</taxon>
        <taxon>Basidiobolus</taxon>
    </lineage>
</organism>
<protein>
    <submittedName>
        <fullName evidence="2">Uncharacterized protein</fullName>
    </submittedName>
</protein>
<sequence length="157" mass="17624">MTKRSRTIELVFGIFSNLVCQAALTRVYVQKNQVLATVLDTLRNTQDPKILTQCARFLKNILTTLSTVEEEEESGVPEELITFLNSHFPTEYLLFIVLNSLDEELKAEALEALKWLLLTCEPQLGSEEEMALVDACLGNMSGSWLVANNQIPIHCHG</sequence>
<accession>A0A1Y1XP55</accession>
<dbReference type="InterPro" id="IPR016024">
    <property type="entry name" value="ARM-type_fold"/>
</dbReference>
<dbReference type="InParanoid" id="A0A1Y1XP55"/>
<name>A0A1Y1XP55_9FUNG</name>
<reference evidence="2 3" key="1">
    <citation type="submission" date="2016-07" db="EMBL/GenBank/DDBJ databases">
        <title>Pervasive Adenine N6-methylation of Active Genes in Fungi.</title>
        <authorList>
            <consortium name="DOE Joint Genome Institute"/>
            <person name="Mondo S.J."/>
            <person name="Dannebaum R.O."/>
            <person name="Kuo R.C."/>
            <person name="Labutti K."/>
            <person name="Haridas S."/>
            <person name="Kuo A."/>
            <person name="Salamov A."/>
            <person name="Ahrendt S.R."/>
            <person name="Lipzen A."/>
            <person name="Sullivan W."/>
            <person name="Andreopoulos W.B."/>
            <person name="Clum A."/>
            <person name="Lindquist E."/>
            <person name="Daum C."/>
            <person name="Ramamoorthy G.K."/>
            <person name="Gryganskyi A."/>
            <person name="Culley D."/>
            <person name="Magnuson J.K."/>
            <person name="James T.Y."/>
            <person name="O'Malley M.A."/>
            <person name="Stajich J.E."/>
            <person name="Spatafora J.W."/>
            <person name="Visel A."/>
            <person name="Grigoriev I.V."/>
        </authorList>
    </citation>
    <scope>NUCLEOTIDE SEQUENCE [LARGE SCALE GENOMIC DNA]</scope>
    <source>
        <strain evidence="2 3">CBS 931.73</strain>
    </source>
</reference>
<dbReference type="Gene3D" id="1.25.10.10">
    <property type="entry name" value="Leucine-rich Repeat Variant"/>
    <property type="match status" value="1"/>
</dbReference>
<dbReference type="EMBL" id="MCFE01000551">
    <property type="protein sequence ID" value="ORX87527.1"/>
    <property type="molecule type" value="Genomic_DNA"/>
</dbReference>
<feature type="chain" id="PRO_5012237418" evidence="1">
    <location>
        <begin position="23"/>
        <end position="157"/>
    </location>
</feature>
<gene>
    <name evidence="2" type="ORF">K493DRAFT_80993</name>
</gene>
<evidence type="ECO:0000313" key="3">
    <source>
        <dbReference type="Proteomes" id="UP000193498"/>
    </source>
</evidence>
<keyword evidence="1" id="KW-0732">Signal</keyword>